<dbReference type="Gene3D" id="3.20.20.80">
    <property type="entry name" value="Glycosidases"/>
    <property type="match status" value="1"/>
</dbReference>
<reference evidence="4" key="1">
    <citation type="journal article" date="2014" name="Science">
        <title>Ancient hybridizations among the ancestral genomes of bread wheat.</title>
        <authorList>
            <consortium name="International Wheat Genome Sequencing Consortium,"/>
            <person name="Marcussen T."/>
            <person name="Sandve S.R."/>
            <person name="Heier L."/>
            <person name="Spannagl M."/>
            <person name="Pfeifer M."/>
            <person name="Jakobsen K.S."/>
            <person name="Wulff B.B."/>
            <person name="Steuernagel B."/>
            <person name="Mayer K.F."/>
            <person name="Olsen O.A."/>
        </authorList>
    </citation>
    <scope>NUCLEOTIDE SEQUENCE [LARGE SCALE GENOMIC DNA]</scope>
    <source>
        <strain evidence="4">cv. AL8/78</strain>
    </source>
</reference>
<reference evidence="3" key="4">
    <citation type="submission" date="2019-03" db="UniProtKB">
        <authorList>
            <consortium name="EnsemblPlants"/>
        </authorList>
    </citation>
    <scope>IDENTIFICATION</scope>
</reference>
<sequence length="121" mass="13732">MQKGVVGLSIYSLWPYPMTNSTADLEATKRCLDFFLGWILEPLMSGDYPERMKKIVGSRLPSFTRIQSEAIIGSADFIGINHYYSVYVNDRPLKKGARDYSADLSISYKGKHPCFSVHIFL</sequence>
<dbReference type="GO" id="GO:0005975">
    <property type="term" value="P:carbohydrate metabolic process"/>
    <property type="evidence" value="ECO:0007669"/>
    <property type="project" value="InterPro"/>
</dbReference>
<comment type="similarity">
    <text evidence="1 2">Belongs to the glycosyl hydrolase 1 family.</text>
</comment>
<dbReference type="Gramene" id="AET3Gv20992200.26">
    <property type="protein sequence ID" value="AET3Gv20992200.26"/>
    <property type="gene ID" value="AET3Gv20992200"/>
</dbReference>
<dbReference type="Proteomes" id="UP000015105">
    <property type="component" value="Chromosome 3D"/>
</dbReference>
<dbReference type="EnsemblPlants" id="AET3Gv20992200.26">
    <property type="protein sequence ID" value="AET3Gv20992200.26"/>
    <property type="gene ID" value="AET3Gv20992200"/>
</dbReference>
<reference evidence="3" key="5">
    <citation type="journal article" date="2021" name="G3 (Bethesda)">
        <title>Aegilops tauschii genome assembly Aet v5.0 features greater sequence contiguity and improved annotation.</title>
        <authorList>
            <person name="Wang L."/>
            <person name="Zhu T."/>
            <person name="Rodriguez J.C."/>
            <person name="Deal K.R."/>
            <person name="Dubcovsky J."/>
            <person name="McGuire P.E."/>
            <person name="Lux T."/>
            <person name="Spannagl M."/>
            <person name="Mayer K.F.X."/>
            <person name="Baldrich P."/>
            <person name="Meyers B.C."/>
            <person name="Huo N."/>
            <person name="Gu Y.Q."/>
            <person name="Zhou H."/>
            <person name="Devos K.M."/>
            <person name="Bennetzen J.L."/>
            <person name="Unver T."/>
            <person name="Budak H."/>
            <person name="Gulick P.J."/>
            <person name="Galiba G."/>
            <person name="Kalapos B."/>
            <person name="Nelson D.R."/>
            <person name="Li P."/>
            <person name="You F.M."/>
            <person name="Luo M.C."/>
            <person name="Dvorak J."/>
        </authorList>
    </citation>
    <scope>NUCLEOTIDE SEQUENCE [LARGE SCALE GENOMIC DNA]</scope>
    <source>
        <strain evidence="3">cv. AL8/78</strain>
    </source>
</reference>
<reference evidence="4" key="2">
    <citation type="journal article" date="2017" name="Nat. Plants">
        <title>The Aegilops tauschii genome reveals multiple impacts of transposons.</title>
        <authorList>
            <person name="Zhao G."/>
            <person name="Zou C."/>
            <person name="Li K."/>
            <person name="Wang K."/>
            <person name="Li T."/>
            <person name="Gao L."/>
            <person name="Zhang X."/>
            <person name="Wang H."/>
            <person name="Yang Z."/>
            <person name="Liu X."/>
            <person name="Jiang W."/>
            <person name="Mao L."/>
            <person name="Kong X."/>
            <person name="Jiao Y."/>
            <person name="Jia J."/>
        </authorList>
    </citation>
    <scope>NUCLEOTIDE SEQUENCE [LARGE SCALE GENOMIC DNA]</scope>
    <source>
        <strain evidence="4">cv. AL8/78</strain>
    </source>
</reference>
<proteinExistence type="inferred from homology"/>
<evidence type="ECO:0000256" key="1">
    <source>
        <dbReference type="ARBA" id="ARBA00010838"/>
    </source>
</evidence>
<reference evidence="3" key="3">
    <citation type="journal article" date="2017" name="Nature">
        <title>Genome sequence of the progenitor of the wheat D genome Aegilops tauschii.</title>
        <authorList>
            <person name="Luo M.C."/>
            <person name="Gu Y.Q."/>
            <person name="Puiu D."/>
            <person name="Wang H."/>
            <person name="Twardziok S.O."/>
            <person name="Deal K.R."/>
            <person name="Huo N."/>
            <person name="Zhu T."/>
            <person name="Wang L."/>
            <person name="Wang Y."/>
            <person name="McGuire P.E."/>
            <person name="Liu S."/>
            <person name="Long H."/>
            <person name="Ramasamy R.K."/>
            <person name="Rodriguez J.C."/>
            <person name="Van S.L."/>
            <person name="Yuan L."/>
            <person name="Wang Z."/>
            <person name="Xia Z."/>
            <person name="Xiao L."/>
            <person name="Anderson O.D."/>
            <person name="Ouyang S."/>
            <person name="Liang Y."/>
            <person name="Zimin A.V."/>
            <person name="Pertea G."/>
            <person name="Qi P."/>
            <person name="Bennetzen J.L."/>
            <person name="Dai X."/>
            <person name="Dawson M.W."/>
            <person name="Muller H.G."/>
            <person name="Kugler K."/>
            <person name="Rivarola-Duarte L."/>
            <person name="Spannagl M."/>
            <person name="Mayer K.F.X."/>
            <person name="Lu F.H."/>
            <person name="Bevan M.W."/>
            <person name="Leroy P."/>
            <person name="Li P."/>
            <person name="You F.M."/>
            <person name="Sun Q."/>
            <person name="Liu Z."/>
            <person name="Lyons E."/>
            <person name="Wicker T."/>
            <person name="Salzberg S.L."/>
            <person name="Devos K.M."/>
            <person name="Dvorak J."/>
        </authorList>
    </citation>
    <scope>NUCLEOTIDE SEQUENCE [LARGE SCALE GENOMIC DNA]</scope>
    <source>
        <strain evidence="3">cv. AL8/78</strain>
    </source>
</reference>
<dbReference type="SUPFAM" id="SSF51445">
    <property type="entry name" value="(Trans)glycosidases"/>
    <property type="match status" value="1"/>
</dbReference>
<dbReference type="PANTHER" id="PTHR10353">
    <property type="entry name" value="GLYCOSYL HYDROLASE"/>
    <property type="match status" value="1"/>
</dbReference>
<protein>
    <submittedName>
        <fullName evidence="3">Uncharacterized protein</fullName>
    </submittedName>
</protein>
<evidence type="ECO:0000313" key="4">
    <source>
        <dbReference type="Proteomes" id="UP000015105"/>
    </source>
</evidence>
<dbReference type="InterPro" id="IPR017853">
    <property type="entry name" value="GH"/>
</dbReference>
<dbReference type="PANTHER" id="PTHR10353:SF335">
    <property type="entry name" value="BETA-GLUCOSIDASE 2"/>
    <property type="match status" value="1"/>
</dbReference>
<dbReference type="AlphaFoldDB" id="A0A453GFN3"/>
<evidence type="ECO:0000313" key="3">
    <source>
        <dbReference type="EnsemblPlants" id="AET3Gv20992200.26"/>
    </source>
</evidence>
<dbReference type="InterPro" id="IPR001360">
    <property type="entry name" value="Glyco_hydro_1"/>
</dbReference>
<keyword evidence="4" id="KW-1185">Reference proteome</keyword>
<name>A0A453GFN3_AEGTS</name>
<evidence type="ECO:0000256" key="2">
    <source>
        <dbReference type="RuleBase" id="RU003690"/>
    </source>
</evidence>
<dbReference type="GO" id="GO:0008422">
    <property type="term" value="F:beta-glucosidase activity"/>
    <property type="evidence" value="ECO:0007669"/>
    <property type="project" value="UniProtKB-ARBA"/>
</dbReference>
<accession>A0A453GFN3</accession>
<organism evidence="3 4">
    <name type="scientific">Aegilops tauschii subsp. strangulata</name>
    <name type="common">Goatgrass</name>
    <dbReference type="NCBI Taxonomy" id="200361"/>
    <lineage>
        <taxon>Eukaryota</taxon>
        <taxon>Viridiplantae</taxon>
        <taxon>Streptophyta</taxon>
        <taxon>Embryophyta</taxon>
        <taxon>Tracheophyta</taxon>
        <taxon>Spermatophyta</taxon>
        <taxon>Magnoliopsida</taxon>
        <taxon>Liliopsida</taxon>
        <taxon>Poales</taxon>
        <taxon>Poaceae</taxon>
        <taxon>BOP clade</taxon>
        <taxon>Pooideae</taxon>
        <taxon>Triticodae</taxon>
        <taxon>Triticeae</taxon>
        <taxon>Triticinae</taxon>
        <taxon>Aegilops</taxon>
    </lineage>
</organism>
<dbReference type="Pfam" id="PF00232">
    <property type="entry name" value="Glyco_hydro_1"/>
    <property type="match status" value="1"/>
</dbReference>